<keyword evidence="4 6" id="KW-1133">Transmembrane helix</keyword>
<name>A0A1Y2HT95_9FUNG</name>
<dbReference type="PANTHER" id="PTHR23291">
    <property type="entry name" value="BAX INHIBITOR-RELATED"/>
    <property type="match status" value="1"/>
</dbReference>
<comment type="subcellular location">
    <subcellularLocation>
        <location evidence="1">Membrane</location>
        <topology evidence="1">Multi-pass membrane protein</topology>
    </subcellularLocation>
</comment>
<organism evidence="8 9">
    <name type="scientific">Catenaria anguillulae PL171</name>
    <dbReference type="NCBI Taxonomy" id="765915"/>
    <lineage>
        <taxon>Eukaryota</taxon>
        <taxon>Fungi</taxon>
        <taxon>Fungi incertae sedis</taxon>
        <taxon>Blastocladiomycota</taxon>
        <taxon>Blastocladiomycetes</taxon>
        <taxon>Blastocladiales</taxon>
        <taxon>Catenariaceae</taxon>
        <taxon>Catenaria</taxon>
    </lineage>
</organism>
<dbReference type="InterPro" id="IPR006214">
    <property type="entry name" value="Bax_inhibitor_1-related"/>
</dbReference>
<dbReference type="OrthoDB" id="1277691at2759"/>
<evidence type="ECO:0000256" key="4">
    <source>
        <dbReference type="ARBA" id="ARBA00022989"/>
    </source>
</evidence>
<reference evidence="8 9" key="1">
    <citation type="submission" date="2016-07" db="EMBL/GenBank/DDBJ databases">
        <title>Pervasive Adenine N6-methylation of Active Genes in Fungi.</title>
        <authorList>
            <consortium name="DOE Joint Genome Institute"/>
            <person name="Mondo S.J."/>
            <person name="Dannebaum R.O."/>
            <person name="Kuo R.C."/>
            <person name="Labutti K."/>
            <person name="Haridas S."/>
            <person name="Kuo A."/>
            <person name="Salamov A."/>
            <person name="Ahrendt S.R."/>
            <person name="Lipzen A."/>
            <person name="Sullivan W."/>
            <person name="Andreopoulos W.B."/>
            <person name="Clum A."/>
            <person name="Lindquist E."/>
            <person name="Daum C."/>
            <person name="Ramamoorthy G.K."/>
            <person name="Gryganskyi A."/>
            <person name="Culley D."/>
            <person name="Magnuson J.K."/>
            <person name="James T.Y."/>
            <person name="O'Malley M.A."/>
            <person name="Stajich J.E."/>
            <person name="Spatafora J.W."/>
            <person name="Visel A."/>
            <person name="Grigoriev I.V."/>
        </authorList>
    </citation>
    <scope>NUCLEOTIDE SEQUENCE [LARGE SCALE GENOMIC DNA]</scope>
    <source>
        <strain evidence="8 9">PL171</strain>
    </source>
</reference>
<sequence length="280" mass="31214">MSTFSFGRHTSHAGTDPTSSFFSLPLSSLVSTLPLQPQVQHHVSRVYSILALMMATTTATIYFQFGSRLMPWLTASPWLGAIAMVATLFAFQLVPRTKEYLGTRRALLFAFAAIKGAHLAPLIAWVGIVSSPAIVPQAAMCTFLLFASFSLAAMYARRRSIVYTLGVLGGLSAVSLVLLFARLLFGVTMSYTAELFFGLLFASAYIVLDTQVMIHRAMQADLMHEVTKEHLEMDHAVELYLDLIQVFVRVAVLLADKEKRKRDEEEREDRRRGTGSTRRR</sequence>
<evidence type="ECO:0000256" key="1">
    <source>
        <dbReference type="ARBA" id="ARBA00004141"/>
    </source>
</evidence>
<gene>
    <name evidence="8" type="ORF">BCR44DRAFT_1429990</name>
</gene>
<evidence type="ECO:0000313" key="8">
    <source>
        <dbReference type="EMBL" id="ORZ37818.1"/>
    </source>
</evidence>
<feature type="transmembrane region" description="Helical" evidence="6">
    <location>
        <begin position="191"/>
        <end position="208"/>
    </location>
</feature>
<keyword evidence="9" id="KW-1185">Reference proteome</keyword>
<protein>
    <submittedName>
        <fullName evidence="8">Inhibitor of apoptosis-promoting Bax1-domain-containing protein</fullName>
    </submittedName>
</protein>
<dbReference type="GO" id="GO:0016020">
    <property type="term" value="C:membrane"/>
    <property type="evidence" value="ECO:0007669"/>
    <property type="project" value="UniProtKB-SubCell"/>
</dbReference>
<evidence type="ECO:0000256" key="2">
    <source>
        <dbReference type="ARBA" id="ARBA00010350"/>
    </source>
</evidence>
<dbReference type="PANTHER" id="PTHR23291:SF32">
    <property type="entry name" value="BAX INHIBITOR 1"/>
    <property type="match status" value="1"/>
</dbReference>
<proteinExistence type="inferred from homology"/>
<comment type="similarity">
    <text evidence="2 6">Belongs to the BI1 family.</text>
</comment>
<feature type="transmembrane region" description="Helical" evidence="6">
    <location>
        <begin position="46"/>
        <end position="65"/>
    </location>
</feature>
<evidence type="ECO:0000256" key="7">
    <source>
        <dbReference type="SAM" id="MobiDB-lite"/>
    </source>
</evidence>
<evidence type="ECO:0000313" key="9">
    <source>
        <dbReference type="Proteomes" id="UP000193411"/>
    </source>
</evidence>
<keyword evidence="5 6" id="KW-0472">Membrane</keyword>
<comment type="caution">
    <text evidence="8">The sequence shown here is derived from an EMBL/GenBank/DDBJ whole genome shotgun (WGS) entry which is preliminary data.</text>
</comment>
<feature type="transmembrane region" description="Helical" evidence="6">
    <location>
        <begin position="134"/>
        <end position="155"/>
    </location>
</feature>
<feature type="region of interest" description="Disordered" evidence="7">
    <location>
        <begin position="259"/>
        <end position="280"/>
    </location>
</feature>
<feature type="compositionally biased region" description="Basic and acidic residues" evidence="7">
    <location>
        <begin position="259"/>
        <end position="272"/>
    </location>
</feature>
<keyword evidence="3 6" id="KW-0812">Transmembrane</keyword>
<dbReference type="AlphaFoldDB" id="A0A1Y2HT95"/>
<evidence type="ECO:0000256" key="3">
    <source>
        <dbReference type="ARBA" id="ARBA00022692"/>
    </source>
</evidence>
<dbReference type="STRING" id="765915.A0A1Y2HT95"/>
<evidence type="ECO:0000256" key="5">
    <source>
        <dbReference type="ARBA" id="ARBA00023136"/>
    </source>
</evidence>
<feature type="transmembrane region" description="Helical" evidence="6">
    <location>
        <begin position="77"/>
        <end position="94"/>
    </location>
</feature>
<dbReference type="EMBL" id="MCFL01000011">
    <property type="protein sequence ID" value="ORZ37818.1"/>
    <property type="molecule type" value="Genomic_DNA"/>
</dbReference>
<dbReference type="Proteomes" id="UP000193411">
    <property type="component" value="Unassembled WGS sequence"/>
</dbReference>
<feature type="transmembrane region" description="Helical" evidence="6">
    <location>
        <begin position="106"/>
        <end position="128"/>
    </location>
</feature>
<dbReference type="Pfam" id="PF01027">
    <property type="entry name" value="Bax1-I"/>
    <property type="match status" value="1"/>
</dbReference>
<accession>A0A1Y2HT95</accession>
<feature type="transmembrane region" description="Helical" evidence="6">
    <location>
        <begin position="162"/>
        <end position="185"/>
    </location>
</feature>
<evidence type="ECO:0000256" key="6">
    <source>
        <dbReference type="RuleBase" id="RU004379"/>
    </source>
</evidence>